<dbReference type="STRING" id="634994.GCWU000323_01724"/>
<gene>
    <name evidence="1" type="ORF">GCWU000323_01724</name>
</gene>
<dbReference type="RefSeq" id="WP_006805044.1">
    <property type="nucleotide sequence ID" value="NZ_GG700633.1"/>
</dbReference>
<proteinExistence type="predicted"/>
<evidence type="ECO:0000313" key="1">
    <source>
        <dbReference type="EMBL" id="EEX74288.1"/>
    </source>
</evidence>
<reference evidence="1 2" key="1">
    <citation type="submission" date="2009-09" db="EMBL/GenBank/DDBJ databases">
        <authorList>
            <person name="Weinstock G."/>
            <person name="Sodergren E."/>
            <person name="Clifton S."/>
            <person name="Fulton L."/>
            <person name="Fulton B."/>
            <person name="Courtney L."/>
            <person name="Fronick C."/>
            <person name="Harrison M."/>
            <person name="Strong C."/>
            <person name="Farmer C."/>
            <person name="Delahaunty K."/>
            <person name="Markovic C."/>
            <person name="Hall O."/>
            <person name="Minx P."/>
            <person name="Tomlinson C."/>
            <person name="Mitreva M."/>
            <person name="Nelson J."/>
            <person name="Hou S."/>
            <person name="Wollam A."/>
            <person name="Pepin K.H."/>
            <person name="Johnson M."/>
            <person name="Bhonagiri V."/>
            <person name="Nash W.E."/>
            <person name="Warren W."/>
            <person name="Chinwalla A."/>
            <person name="Mardis E.R."/>
            <person name="Wilson R.K."/>
        </authorList>
    </citation>
    <scope>NUCLEOTIDE SEQUENCE [LARGE SCALE GENOMIC DNA]</scope>
    <source>
        <strain evidence="1 2">F0254</strain>
    </source>
</reference>
<sequence length="279" mass="33560">MQDEKIQEKQFQDLIFKDKNIKENILNLLNLDIEKCKFEKEVEFINGITSDFIIYDDEKEMKAIIECKRADIGVTEYVRGVGQLFQYEYFQDKNIPPKKIYNIKYNKNINNNILIVPSTFIKNTNLNIGRFRYPENSKIFEIHINSNRVREITEEELLRLSKANESNLITISQYYVRDNRLFECYIAFQMVALLNQFNLEYQRNKLEEEILRKIPVINNNNWRNAFITLSSLGFLKSKVKIVDSFYNLFKLDVYSYINLLYKDYLYPFIDLIMEVFKRK</sequence>
<dbReference type="Proteomes" id="UP000006233">
    <property type="component" value="Unassembled WGS sequence"/>
</dbReference>
<evidence type="ECO:0000313" key="2">
    <source>
        <dbReference type="Proteomes" id="UP000006233"/>
    </source>
</evidence>
<organism evidence="1 2">
    <name type="scientific">Leptotrichia hofstadii F0254</name>
    <dbReference type="NCBI Taxonomy" id="634994"/>
    <lineage>
        <taxon>Bacteria</taxon>
        <taxon>Fusobacteriati</taxon>
        <taxon>Fusobacteriota</taxon>
        <taxon>Fusobacteriia</taxon>
        <taxon>Fusobacteriales</taxon>
        <taxon>Leptotrichiaceae</taxon>
        <taxon>Leptotrichia</taxon>
    </lineage>
</organism>
<name>C9MYT6_9FUSO</name>
<comment type="caution">
    <text evidence="1">The sequence shown here is derived from an EMBL/GenBank/DDBJ whole genome shotgun (WGS) entry which is preliminary data.</text>
</comment>
<accession>C9MYT6</accession>
<dbReference type="eggNOG" id="ENOG5031M8N">
    <property type="taxonomic scope" value="Bacteria"/>
</dbReference>
<protein>
    <submittedName>
        <fullName evidence="1">Uncharacterized protein</fullName>
    </submittedName>
</protein>
<dbReference type="HOGENOM" id="CLU_876525_0_0_0"/>
<dbReference type="AlphaFoldDB" id="C9MYT6"/>
<dbReference type="EMBL" id="ACVB02000011">
    <property type="protein sequence ID" value="EEX74288.1"/>
    <property type="molecule type" value="Genomic_DNA"/>
</dbReference>